<gene>
    <name evidence="1" type="ORF">JOC95_003829</name>
</gene>
<dbReference type="Proteomes" id="UP000737402">
    <property type="component" value="Unassembled WGS sequence"/>
</dbReference>
<dbReference type="EMBL" id="JAFBED010000012">
    <property type="protein sequence ID" value="MBM7621921.1"/>
    <property type="molecule type" value="Genomic_DNA"/>
</dbReference>
<keyword evidence="2" id="KW-1185">Reference proteome</keyword>
<evidence type="ECO:0008006" key="3">
    <source>
        <dbReference type="Google" id="ProtNLM"/>
    </source>
</evidence>
<proteinExistence type="predicted"/>
<evidence type="ECO:0000313" key="2">
    <source>
        <dbReference type="Proteomes" id="UP000737402"/>
    </source>
</evidence>
<sequence length="36" mass="4327">MMKKHMVLNEHIIINIDVAEENSGKRKYDQRKQNKS</sequence>
<accession>A0ABS2P4Y9</accession>
<protein>
    <recommendedName>
        <fullName evidence="3">Transposase</fullName>
    </recommendedName>
</protein>
<comment type="caution">
    <text evidence="1">The sequence shown here is derived from an EMBL/GenBank/DDBJ whole genome shotgun (WGS) entry which is preliminary data.</text>
</comment>
<organism evidence="1 2">
    <name type="scientific">Sutcliffiella tianshenii</name>
    <dbReference type="NCBI Taxonomy" id="1463404"/>
    <lineage>
        <taxon>Bacteria</taxon>
        <taxon>Bacillati</taxon>
        <taxon>Bacillota</taxon>
        <taxon>Bacilli</taxon>
        <taxon>Bacillales</taxon>
        <taxon>Bacillaceae</taxon>
        <taxon>Sutcliffiella</taxon>
    </lineage>
</organism>
<reference evidence="1 2" key="1">
    <citation type="submission" date="2021-01" db="EMBL/GenBank/DDBJ databases">
        <title>Genomic Encyclopedia of Type Strains, Phase IV (KMG-IV): sequencing the most valuable type-strain genomes for metagenomic binning, comparative biology and taxonomic classification.</title>
        <authorList>
            <person name="Goeker M."/>
        </authorList>
    </citation>
    <scope>NUCLEOTIDE SEQUENCE [LARGE SCALE GENOMIC DNA]</scope>
    <source>
        <strain evidence="1 2">DSM 25879</strain>
    </source>
</reference>
<name>A0ABS2P4Y9_9BACI</name>
<evidence type="ECO:0000313" key="1">
    <source>
        <dbReference type="EMBL" id="MBM7621921.1"/>
    </source>
</evidence>